<accession>A0AAD7EU96</accession>
<sequence length="332" mass="38205">MSGPAPADDSPPAKRQRTEDEPITRSEIWYQDGSVVLQAQNIQFRVHWSILSQNSAFFSQLMGLPQPPDQPTMDNCPIVELQDDATDAEYLLKALYNLKFLYQPMLPLPVVSALIRLGRKYDFRDVLEAAVERITFENPATLKEYDARRNWEEKTTYTPTRIDPYRAFEFDILTLARENDIVSALPAAYYRALNRGLDSLLDGIPRDDGTLASLASIDLRRCIRGREQLMKAQTEPGNTWGWLESELWDYDECTGTSGQCDFVRHALFLDMKVKDPIKLRALNRCSEGYFKSMCNPCRLYVNELVAEGRKKMWEDLPSFFDLPPWSELKNDP</sequence>
<dbReference type="Gene3D" id="3.30.710.10">
    <property type="entry name" value="Potassium Channel Kv1.1, Chain A"/>
    <property type="match status" value="1"/>
</dbReference>
<organism evidence="3 4">
    <name type="scientific">Mycena albidolilacea</name>
    <dbReference type="NCBI Taxonomy" id="1033008"/>
    <lineage>
        <taxon>Eukaryota</taxon>
        <taxon>Fungi</taxon>
        <taxon>Dikarya</taxon>
        <taxon>Basidiomycota</taxon>
        <taxon>Agaricomycotina</taxon>
        <taxon>Agaricomycetes</taxon>
        <taxon>Agaricomycetidae</taxon>
        <taxon>Agaricales</taxon>
        <taxon>Marasmiineae</taxon>
        <taxon>Mycenaceae</taxon>
        <taxon>Mycena</taxon>
    </lineage>
</organism>
<protein>
    <recommendedName>
        <fullName evidence="2">BTB domain-containing protein</fullName>
    </recommendedName>
</protein>
<feature type="domain" description="BTB" evidence="2">
    <location>
        <begin position="33"/>
        <end position="104"/>
    </location>
</feature>
<name>A0AAD7EU96_9AGAR</name>
<dbReference type="EMBL" id="JARIHO010000014">
    <property type="protein sequence ID" value="KAJ7350587.1"/>
    <property type="molecule type" value="Genomic_DNA"/>
</dbReference>
<evidence type="ECO:0000259" key="2">
    <source>
        <dbReference type="PROSITE" id="PS50097"/>
    </source>
</evidence>
<evidence type="ECO:0000313" key="3">
    <source>
        <dbReference type="EMBL" id="KAJ7350587.1"/>
    </source>
</evidence>
<dbReference type="InterPro" id="IPR000210">
    <property type="entry name" value="BTB/POZ_dom"/>
</dbReference>
<reference evidence="3" key="1">
    <citation type="submission" date="2023-03" db="EMBL/GenBank/DDBJ databases">
        <title>Massive genome expansion in bonnet fungi (Mycena s.s.) driven by repeated elements and novel gene families across ecological guilds.</title>
        <authorList>
            <consortium name="Lawrence Berkeley National Laboratory"/>
            <person name="Harder C.B."/>
            <person name="Miyauchi S."/>
            <person name="Viragh M."/>
            <person name="Kuo A."/>
            <person name="Thoen E."/>
            <person name="Andreopoulos B."/>
            <person name="Lu D."/>
            <person name="Skrede I."/>
            <person name="Drula E."/>
            <person name="Henrissat B."/>
            <person name="Morin E."/>
            <person name="Kohler A."/>
            <person name="Barry K."/>
            <person name="LaButti K."/>
            <person name="Morin E."/>
            <person name="Salamov A."/>
            <person name="Lipzen A."/>
            <person name="Mereny Z."/>
            <person name="Hegedus B."/>
            <person name="Baldrian P."/>
            <person name="Stursova M."/>
            <person name="Weitz H."/>
            <person name="Taylor A."/>
            <person name="Grigoriev I.V."/>
            <person name="Nagy L.G."/>
            <person name="Martin F."/>
            <person name="Kauserud H."/>
        </authorList>
    </citation>
    <scope>NUCLEOTIDE SEQUENCE</scope>
    <source>
        <strain evidence="3">CBHHK002</strain>
    </source>
</reference>
<evidence type="ECO:0000256" key="1">
    <source>
        <dbReference type="SAM" id="MobiDB-lite"/>
    </source>
</evidence>
<keyword evidence="4" id="KW-1185">Reference proteome</keyword>
<dbReference type="Pfam" id="PF00651">
    <property type="entry name" value="BTB"/>
    <property type="match status" value="1"/>
</dbReference>
<dbReference type="InterPro" id="IPR011333">
    <property type="entry name" value="SKP1/BTB/POZ_sf"/>
</dbReference>
<dbReference type="AlphaFoldDB" id="A0AAD7EU96"/>
<proteinExistence type="predicted"/>
<dbReference type="Proteomes" id="UP001218218">
    <property type="component" value="Unassembled WGS sequence"/>
</dbReference>
<gene>
    <name evidence="3" type="ORF">DFH08DRAFT_861827</name>
</gene>
<feature type="compositionally biased region" description="Low complexity" evidence="1">
    <location>
        <begin position="1"/>
        <end position="10"/>
    </location>
</feature>
<comment type="caution">
    <text evidence="3">The sequence shown here is derived from an EMBL/GenBank/DDBJ whole genome shotgun (WGS) entry which is preliminary data.</text>
</comment>
<feature type="region of interest" description="Disordered" evidence="1">
    <location>
        <begin position="1"/>
        <end position="24"/>
    </location>
</feature>
<evidence type="ECO:0000313" key="4">
    <source>
        <dbReference type="Proteomes" id="UP001218218"/>
    </source>
</evidence>
<dbReference type="PROSITE" id="PS50097">
    <property type="entry name" value="BTB"/>
    <property type="match status" value="1"/>
</dbReference>